<dbReference type="InterPro" id="IPR050863">
    <property type="entry name" value="CenT-Element_Derived"/>
</dbReference>
<dbReference type="InterPro" id="IPR006600">
    <property type="entry name" value="HTH_CenpB_DNA-bd_dom"/>
</dbReference>
<reference evidence="3" key="1">
    <citation type="journal article" date="2023" name="Insect Mol. Biol.">
        <title>Genome sequencing provides insights into the evolution of gene families encoding plant cell wall-degrading enzymes in longhorned beetles.</title>
        <authorList>
            <person name="Shin N.R."/>
            <person name="Okamura Y."/>
            <person name="Kirsch R."/>
            <person name="Pauchet Y."/>
        </authorList>
    </citation>
    <scope>NUCLEOTIDE SEQUENCE</scope>
    <source>
        <strain evidence="3">MMC_N1</strain>
    </source>
</reference>
<gene>
    <name evidence="3" type="ORF">NQ317_012111</name>
</gene>
<dbReference type="PROSITE" id="PS51253">
    <property type="entry name" value="HTH_CENPB"/>
    <property type="match status" value="1"/>
</dbReference>
<proteinExistence type="predicted"/>
<keyword evidence="1" id="KW-0238">DNA-binding</keyword>
<dbReference type="EMBL" id="JAPWTJ010001541">
    <property type="protein sequence ID" value="KAJ8970998.1"/>
    <property type="molecule type" value="Genomic_DNA"/>
</dbReference>
<dbReference type="InterPro" id="IPR004875">
    <property type="entry name" value="DDE_SF_endonuclease_dom"/>
</dbReference>
<sequence length="349" mass="39810">MSEKFKKPGYGPCAYLTEDEENLLVDWILTCQRRGFPRRIEDLEKSVQNFLKEDGRKTPFSNSLPGKGWYRAFKKRHPQLCLRTTEAVTQASSCISEDEKLTLVEYLMETKQTSCYALKTKKVIAARGTKNVYEVDQGLAKSALTVMFTFCANGDLTPPMIIYPYKRKPPKEILETVPSTWGVGYSDNGWMKSSLFYEYIGNVFNPYLEENNVKKPVVLFVDGHKTHLTLQINQLCNDLKIILVALYPNAARILQPADVSAFKPLKAGWQKGILEWRREHPHLQLTKENFAPLLEKVSNGSLSLGQQCNRFFKMFGKPITEAISSKEIQNDDVNILPEGNEPLLSFQKI</sequence>
<dbReference type="SMART" id="SM00674">
    <property type="entry name" value="CENPB"/>
    <property type="match status" value="1"/>
</dbReference>
<evidence type="ECO:0000313" key="4">
    <source>
        <dbReference type="Proteomes" id="UP001162164"/>
    </source>
</evidence>
<name>A0ABQ9J2I7_9CUCU</name>
<evidence type="ECO:0000313" key="3">
    <source>
        <dbReference type="EMBL" id="KAJ8970998.1"/>
    </source>
</evidence>
<comment type="caution">
    <text evidence="3">The sequence shown here is derived from an EMBL/GenBank/DDBJ whole genome shotgun (WGS) entry which is preliminary data.</text>
</comment>
<evidence type="ECO:0000259" key="2">
    <source>
        <dbReference type="PROSITE" id="PS51253"/>
    </source>
</evidence>
<dbReference type="PANTHER" id="PTHR19303">
    <property type="entry name" value="TRANSPOSON"/>
    <property type="match status" value="1"/>
</dbReference>
<protein>
    <recommendedName>
        <fullName evidence="2">HTH CENPB-type domain-containing protein</fullName>
    </recommendedName>
</protein>
<dbReference type="PANTHER" id="PTHR19303:SF74">
    <property type="entry name" value="POGO TRANSPOSABLE ELEMENT WITH KRAB DOMAIN"/>
    <property type="match status" value="1"/>
</dbReference>
<organism evidence="3 4">
    <name type="scientific">Molorchus minor</name>
    <dbReference type="NCBI Taxonomy" id="1323400"/>
    <lineage>
        <taxon>Eukaryota</taxon>
        <taxon>Metazoa</taxon>
        <taxon>Ecdysozoa</taxon>
        <taxon>Arthropoda</taxon>
        <taxon>Hexapoda</taxon>
        <taxon>Insecta</taxon>
        <taxon>Pterygota</taxon>
        <taxon>Neoptera</taxon>
        <taxon>Endopterygota</taxon>
        <taxon>Coleoptera</taxon>
        <taxon>Polyphaga</taxon>
        <taxon>Cucujiformia</taxon>
        <taxon>Chrysomeloidea</taxon>
        <taxon>Cerambycidae</taxon>
        <taxon>Lamiinae</taxon>
        <taxon>Monochamini</taxon>
        <taxon>Molorchus</taxon>
    </lineage>
</organism>
<dbReference type="Proteomes" id="UP001162164">
    <property type="component" value="Unassembled WGS sequence"/>
</dbReference>
<keyword evidence="4" id="KW-1185">Reference proteome</keyword>
<dbReference type="Pfam" id="PF03221">
    <property type="entry name" value="HTH_Tnp_Tc5"/>
    <property type="match status" value="1"/>
</dbReference>
<evidence type="ECO:0000256" key="1">
    <source>
        <dbReference type="ARBA" id="ARBA00023125"/>
    </source>
</evidence>
<accession>A0ABQ9J2I7</accession>
<dbReference type="Pfam" id="PF03184">
    <property type="entry name" value="DDE_1"/>
    <property type="match status" value="1"/>
</dbReference>
<feature type="domain" description="HTH CENPB-type" evidence="2">
    <location>
        <begin position="8"/>
        <end position="83"/>
    </location>
</feature>